<dbReference type="InterPro" id="IPR005240">
    <property type="entry name" value="DUF389"/>
</dbReference>
<organism evidence="2 3">
    <name type="scientific">Alkalimonas collagenimarina</name>
    <dbReference type="NCBI Taxonomy" id="400390"/>
    <lineage>
        <taxon>Bacteria</taxon>
        <taxon>Pseudomonadati</taxon>
        <taxon>Pseudomonadota</taxon>
        <taxon>Gammaproteobacteria</taxon>
        <taxon>Alkalimonas</taxon>
    </lineage>
</organism>
<dbReference type="EMBL" id="JAUZVZ010000019">
    <property type="protein sequence ID" value="MDP4537083.1"/>
    <property type="molecule type" value="Genomic_DNA"/>
</dbReference>
<feature type="transmembrane region" description="Helical" evidence="1">
    <location>
        <begin position="444"/>
        <end position="464"/>
    </location>
</feature>
<protein>
    <submittedName>
        <fullName evidence="2">TIGR00341 family protein</fullName>
    </submittedName>
</protein>
<feature type="transmembrane region" description="Helical" evidence="1">
    <location>
        <begin position="476"/>
        <end position="496"/>
    </location>
</feature>
<sequence length="633" mass="69452">MMTEVSVKAPVVLLYQAIDEQWVKSHIVPLLAERHCTAELCLWSEKLSHLFASEQKLICFLADEALRNLVQQAKEKQWQLALLPHPDMKHARYGFGITGDIAEALDDALNRSVEPLDLMICNGTPVFNSVVVGDTFSLIPGEALAERFATRLRRFFRLLSRIGEVTFTAFKMTTQKGKLLDTAALGIVAVEHGRSSVLSRRLVADSSANDGMLHALVLVPRSVFEMLRFLFAALFLRDYWNRGTPSFVGHIKTSCLIIQSPKSFNYTHDGLIERTKELKLEVEPRCLFMVPGRHLTMEDKVAEQKEVFKTQALPAGKAKSELVTYPLPWIHHAATEEFKDLFIALRESAKATPSYLTLMLLATLLATFGLFANSTPVIIGAMILAPLMGPIISMALGTLRQDEGLMMTSARSIGVGTALSIACAVLATWMIPLNTINSEIAARISPTLLDLGVAVVSGVAGAYAHARAEVAKSLAGVAIAVALVPPLAVAGIGLGWGDFTVFWGAFLLYLTNLVGIILAAVLTFLFLGYSPFHRARRGLALTFLLVIVLSIPLALSFSHMVQEGRIKQQLEGIVLDDIQLRHVQVRPGKPTRVSLTMVSSSTIDEQQMDAVKLLIEQKLAQEIQLEVGTRVVR</sequence>
<dbReference type="Pfam" id="PF04087">
    <property type="entry name" value="DUF389"/>
    <property type="match status" value="1"/>
</dbReference>
<dbReference type="Gene3D" id="3.40.50.10330">
    <property type="entry name" value="Probable inorganic polyphosphate/atp-NAD kinase, domain 1"/>
    <property type="match status" value="1"/>
</dbReference>
<dbReference type="InterPro" id="IPR016064">
    <property type="entry name" value="NAD/diacylglycerol_kinase_sf"/>
</dbReference>
<keyword evidence="1" id="KW-0472">Membrane</keyword>
<dbReference type="PANTHER" id="PTHR20992">
    <property type="entry name" value="AT15442P-RELATED"/>
    <property type="match status" value="1"/>
</dbReference>
<proteinExistence type="predicted"/>
<dbReference type="InterPro" id="IPR017438">
    <property type="entry name" value="ATP-NAD_kinase_N"/>
</dbReference>
<feature type="transmembrane region" description="Helical" evidence="1">
    <location>
        <begin position="502"/>
        <end position="527"/>
    </location>
</feature>
<feature type="transmembrane region" description="Helical" evidence="1">
    <location>
        <begin position="355"/>
        <end position="372"/>
    </location>
</feature>
<evidence type="ECO:0000256" key="1">
    <source>
        <dbReference type="SAM" id="Phobius"/>
    </source>
</evidence>
<dbReference type="PANTHER" id="PTHR20992:SF9">
    <property type="entry name" value="AT15442P-RELATED"/>
    <property type="match status" value="1"/>
</dbReference>
<keyword evidence="1" id="KW-0812">Transmembrane</keyword>
<gene>
    <name evidence="2" type="ORF">Q3O60_12865</name>
</gene>
<reference evidence="2 3" key="1">
    <citation type="submission" date="2023-08" db="EMBL/GenBank/DDBJ databases">
        <authorList>
            <person name="Joshi A."/>
            <person name="Thite S."/>
        </authorList>
    </citation>
    <scope>NUCLEOTIDE SEQUENCE [LARGE SCALE GENOMIC DNA]</scope>
    <source>
        <strain evidence="2 3">AC40</strain>
    </source>
</reference>
<comment type="caution">
    <text evidence="2">The sequence shown here is derived from an EMBL/GenBank/DDBJ whole genome shotgun (WGS) entry which is preliminary data.</text>
</comment>
<feature type="transmembrane region" description="Helical" evidence="1">
    <location>
        <begin position="411"/>
        <end position="432"/>
    </location>
</feature>
<dbReference type="SUPFAM" id="SSF111331">
    <property type="entry name" value="NAD kinase/diacylglycerol kinase-like"/>
    <property type="match status" value="1"/>
</dbReference>
<feature type="transmembrane region" description="Helical" evidence="1">
    <location>
        <begin position="378"/>
        <end position="399"/>
    </location>
</feature>
<keyword evidence="3" id="KW-1185">Reference proteome</keyword>
<accession>A0ABT9H1J3</accession>
<evidence type="ECO:0000313" key="3">
    <source>
        <dbReference type="Proteomes" id="UP001231616"/>
    </source>
</evidence>
<dbReference type="RefSeq" id="WP_305894348.1">
    <property type="nucleotide sequence ID" value="NZ_JAUZVZ010000019.1"/>
</dbReference>
<keyword evidence="1" id="KW-1133">Transmembrane helix</keyword>
<feature type="transmembrane region" description="Helical" evidence="1">
    <location>
        <begin position="539"/>
        <end position="561"/>
    </location>
</feature>
<dbReference type="Gene3D" id="2.60.200.40">
    <property type="match status" value="1"/>
</dbReference>
<name>A0ABT9H1J3_9GAMM</name>
<evidence type="ECO:0000313" key="2">
    <source>
        <dbReference type="EMBL" id="MDP4537083.1"/>
    </source>
</evidence>
<dbReference type="Proteomes" id="UP001231616">
    <property type="component" value="Unassembled WGS sequence"/>
</dbReference>
<dbReference type="NCBIfam" id="TIGR00341">
    <property type="entry name" value="TIGR00341 family protein"/>
    <property type="match status" value="1"/>
</dbReference>